<dbReference type="Gene3D" id="3.40.50.300">
    <property type="entry name" value="P-loop containing nucleotide triphosphate hydrolases"/>
    <property type="match status" value="2"/>
</dbReference>
<dbReference type="PRINTS" id="PR00300">
    <property type="entry name" value="CLPPROTEASEA"/>
</dbReference>
<evidence type="ECO:0000256" key="3">
    <source>
        <dbReference type="ARBA" id="ARBA00022840"/>
    </source>
</evidence>
<keyword evidence="9" id="KW-0645">Protease</keyword>
<evidence type="ECO:0000313" key="9">
    <source>
        <dbReference type="EMBL" id="QZA58419.1"/>
    </source>
</evidence>
<dbReference type="CDD" id="cd00009">
    <property type="entry name" value="AAA"/>
    <property type="match status" value="1"/>
</dbReference>
<feature type="region of interest" description="Disordered" evidence="6">
    <location>
        <begin position="154"/>
        <end position="177"/>
    </location>
</feature>
<keyword evidence="3 9" id="KW-0067">ATP-binding</keyword>
<dbReference type="Gene3D" id="1.10.1780.10">
    <property type="entry name" value="Clp, N-terminal domain"/>
    <property type="match status" value="1"/>
</dbReference>
<dbReference type="PANTHER" id="PTHR11638:SF18">
    <property type="entry name" value="HEAT SHOCK PROTEIN 104"/>
    <property type="match status" value="1"/>
</dbReference>
<keyword evidence="10" id="KW-1185">Reference proteome</keyword>
<dbReference type="Pfam" id="PF17871">
    <property type="entry name" value="AAA_lid_9"/>
    <property type="match status" value="1"/>
</dbReference>
<sequence>MFDKFTNRAKQVIKFAKKEAQRLNHNYLGTEHILLGLLKLGQGIAVNVLRNFNLDYDTVRAEVERLVGFGPEIQVYGDPALTGKVKKVFEYSNEEAANLNHNYVGTEHLLLALLRQRDGVAAQVLENLNVNLKDIYREILKELEIFNLQLPPSGMSSSNNPNYSSTSKGPEKGMASEKMPALKAYGHDLTEACREGKLDPVIGRKEEVERLILILCRRRKNNPVLIGEAGVGKTAIVEGLAQAIVKGEVPDHLIKKRLISLDLTLMIAGTKYRGQFEERIKAVMDEIKKNGNILLFIDELHTIVGAGAAEGAIDASNILKPALSRGEIQCIGATTIDEYRKHIEKDAALERRFQKILVTPPSVEEAVAILMGLKAKYEDHHKCIYTDSSIKSAVYLSDRYIIGRFLPDKAIDLIDEAGAKARIATMPQSQEITKYETEIDKVLVAKETALEKQEYEEAAKLRDTEQSLREQLKQISERWKNNKEQHQVIVDEEEVAEIVAKQTKIPLTRLTEGETTKVLKMEEILKENIIGQDDAVSVVCRAIRRSRADIKDPNRPIGAFLFLGPTGVGKTLLAKQLAINMFGGEDALIQVDMSEYMEKFAISRMTGSPPGYVGHEEGGQLTEQVRQRPYCVVLFDEVEKAHPDVLNMLLQILEEGRLTDSFGRRIDFRNTIIIMTSNLGADLIRRSSEVGFAASEGTPDYKSMEETIRRSVAKGFKPEFINRLDGMIIFKPLDRAHLFNVIELEVKKVLERLARKQISFTLDEKAKDFLVNKGFDPAMGARPLRRIIEQYLEDPLAEQLLLNPGKGGHWSISADEDKLLLTPLEECLTIADKQTPTEGA</sequence>
<dbReference type="InterPro" id="IPR036628">
    <property type="entry name" value="Clp_N_dom_sf"/>
</dbReference>
<organism evidence="9 10">
    <name type="scientific">Candidatus Rhabdochlamydia porcellionis</name>
    <dbReference type="NCBI Taxonomy" id="225148"/>
    <lineage>
        <taxon>Bacteria</taxon>
        <taxon>Pseudomonadati</taxon>
        <taxon>Chlamydiota</taxon>
        <taxon>Chlamydiia</taxon>
        <taxon>Parachlamydiales</taxon>
        <taxon>Candidatus Rhabdochlamydiaceae</taxon>
        <taxon>Candidatus Rhabdochlamydia</taxon>
    </lineage>
</organism>
<dbReference type="InterPro" id="IPR003593">
    <property type="entry name" value="AAA+_ATPase"/>
</dbReference>
<dbReference type="Pfam" id="PF07724">
    <property type="entry name" value="AAA_2"/>
    <property type="match status" value="1"/>
</dbReference>
<dbReference type="Pfam" id="PF02861">
    <property type="entry name" value="Clp_N"/>
    <property type="match status" value="1"/>
</dbReference>
<evidence type="ECO:0000259" key="7">
    <source>
        <dbReference type="PROSITE" id="PS50151"/>
    </source>
</evidence>
<evidence type="ECO:0000256" key="5">
    <source>
        <dbReference type="PROSITE-ProRule" id="PRU01251"/>
    </source>
</evidence>
<dbReference type="InterPro" id="IPR041546">
    <property type="entry name" value="ClpA/ClpB_AAA_lid"/>
</dbReference>
<feature type="domain" description="UVR" evidence="7">
    <location>
        <begin position="436"/>
        <end position="471"/>
    </location>
</feature>
<dbReference type="Proteomes" id="UP000822862">
    <property type="component" value="Chromosome"/>
</dbReference>
<feature type="domain" description="Clp R" evidence="8">
    <location>
        <begin position="2"/>
        <end position="145"/>
    </location>
</feature>
<dbReference type="Pfam" id="PF10431">
    <property type="entry name" value="ClpB_D2-small"/>
    <property type="match status" value="1"/>
</dbReference>
<feature type="compositionally biased region" description="Low complexity" evidence="6">
    <location>
        <begin position="154"/>
        <end position="167"/>
    </location>
</feature>
<dbReference type="InterPro" id="IPR050130">
    <property type="entry name" value="ClpA_ClpB"/>
</dbReference>
<dbReference type="InterPro" id="IPR004176">
    <property type="entry name" value="Clp_R_N"/>
</dbReference>
<dbReference type="EMBL" id="CP075585">
    <property type="protein sequence ID" value="QZA58419.1"/>
    <property type="molecule type" value="Genomic_DNA"/>
</dbReference>
<dbReference type="SUPFAM" id="SSF52540">
    <property type="entry name" value="P-loop containing nucleoside triphosphate hydrolases"/>
    <property type="match status" value="2"/>
</dbReference>
<proteinExistence type="predicted"/>
<keyword evidence="2" id="KW-0547">Nucleotide-binding</keyword>
<dbReference type="InterPro" id="IPR027417">
    <property type="entry name" value="P-loop_NTPase"/>
</dbReference>
<dbReference type="GO" id="GO:0006508">
    <property type="term" value="P:proteolysis"/>
    <property type="evidence" value="ECO:0007669"/>
    <property type="project" value="UniProtKB-KW"/>
</dbReference>
<evidence type="ECO:0000313" key="10">
    <source>
        <dbReference type="Proteomes" id="UP000822862"/>
    </source>
</evidence>
<dbReference type="PANTHER" id="PTHR11638">
    <property type="entry name" value="ATP-DEPENDENT CLP PROTEASE"/>
    <property type="match status" value="1"/>
</dbReference>
<name>A0ABX8YYM3_9BACT</name>
<dbReference type="Gene3D" id="4.10.860.10">
    <property type="entry name" value="UVR domain"/>
    <property type="match status" value="1"/>
</dbReference>
<dbReference type="RefSeq" id="WP_194845459.1">
    <property type="nucleotide sequence ID" value="NZ_CP075585.1"/>
</dbReference>
<dbReference type="SMART" id="SM01086">
    <property type="entry name" value="ClpB_D2-small"/>
    <property type="match status" value="1"/>
</dbReference>
<dbReference type="SUPFAM" id="SSF81923">
    <property type="entry name" value="Double Clp-N motif"/>
    <property type="match status" value="1"/>
</dbReference>
<dbReference type="GO" id="GO:0008233">
    <property type="term" value="F:peptidase activity"/>
    <property type="evidence" value="ECO:0007669"/>
    <property type="project" value="UniProtKB-KW"/>
</dbReference>
<dbReference type="InterPro" id="IPR001943">
    <property type="entry name" value="UVR_dom"/>
</dbReference>
<dbReference type="SMART" id="SM00382">
    <property type="entry name" value="AAA"/>
    <property type="match status" value="2"/>
</dbReference>
<gene>
    <name evidence="9" type="ORF">RHAB15C_0000292</name>
</gene>
<reference evidence="9 10" key="1">
    <citation type="submission" date="2021-05" db="EMBL/GenBank/DDBJ databases">
        <title>Ecology and evolution of chlamydial symbionts of arthropods.</title>
        <authorList>
            <person name="Halter T."/>
            <person name="Sixt B.S."/>
            <person name="Toenshoff E.R."/>
            <person name="Koestlbacher S."/>
            <person name="Schulz F."/>
            <person name="Kostanjsek R."/>
            <person name="Collingro A."/>
            <person name="Hendrickx F."/>
            <person name="Horn M."/>
        </authorList>
    </citation>
    <scope>NUCLEOTIDE SEQUENCE [LARGE SCALE GENOMIC DNA]</scope>
    <source>
        <strain evidence="9 10">15C</strain>
    </source>
</reference>
<dbReference type="PROSITE" id="PS50151">
    <property type="entry name" value="UVR"/>
    <property type="match status" value="1"/>
</dbReference>
<dbReference type="PROSITE" id="PS00870">
    <property type="entry name" value="CLPAB_1"/>
    <property type="match status" value="1"/>
</dbReference>
<evidence type="ECO:0000256" key="4">
    <source>
        <dbReference type="ARBA" id="ARBA00023186"/>
    </source>
</evidence>
<dbReference type="InterPro" id="IPR001270">
    <property type="entry name" value="ClpA/B"/>
</dbReference>
<accession>A0ABX8YYM3</accession>
<dbReference type="CDD" id="cd19499">
    <property type="entry name" value="RecA-like_ClpB_Hsp104-like"/>
    <property type="match status" value="1"/>
</dbReference>
<evidence type="ECO:0000256" key="2">
    <source>
        <dbReference type="ARBA" id="ARBA00022741"/>
    </source>
</evidence>
<dbReference type="Gene3D" id="1.10.8.60">
    <property type="match status" value="2"/>
</dbReference>
<dbReference type="Pfam" id="PF00004">
    <property type="entry name" value="AAA"/>
    <property type="match status" value="1"/>
</dbReference>
<dbReference type="InterPro" id="IPR018368">
    <property type="entry name" value="ClpA/B_CS1"/>
</dbReference>
<dbReference type="InterPro" id="IPR003959">
    <property type="entry name" value="ATPase_AAA_core"/>
</dbReference>
<evidence type="ECO:0000256" key="6">
    <source>
        <dbReference type="SAM" id="MobiDB-lite"/>
    </source>
</evidence>
<keyword evidence="4" id="KW-0143">Chaperone</keyword>
<keyword evidence="9" id="KW-0378">Hydrolase</keyword>
<protein>
    <submittedName>
        <fullName evidence="9">ATP-dependent Clp protease ATP-binding subunit ClpC</fullName>
    </submittedName>
</protein>
<dbReference type="GO" id="GO:0005524">
    <property type="term" value="F:ATP binding"/>
    <property type="evidence" value="ECO:0007669"/>
    <property type="project" value="UniProtKB-KW"/>
</dbReference>
<keyword evidence="1 5" id="KW-0677">Repeat</keyword>
<evidence type="ECO:0000256" key="1">
    <source>
        <dbReference type="ARBA" id="ARBA00022737"/>
    </source>
</evidence>
<evidence type="ECO:0000259" key="8">
    <source>
        <dbReference type="PROSITE" id="PS51903"/>
    </source>
</evidence>
<dbReference type="PROSITE" id="PS51903">
    <property type="entry name" value="CLP_R"/>
    <property type="match status" value="1"/>
</dbReference>
<dbReference type="InterPro" id="IPR019489">
    <property type="entry name" value="Clp_ATPase_C"/>
</dbReference>